<keyword evidence="6" id="KW-0862">Zinc</keyword>
<dbReference type="OrthoDB" id="661148at2759"/>
<keyword evidence="7" id="KW-0653">Protein transport</keyword>
<evidence type="ECO:0000256" key="6">
    <source>
        <dbReference type="ARBA" id="ARBA00022833"/>
    </source>
</evidence>
<evidence type="ECO:0000256" key="2">
    <source>
        <dbReference type="ARBA" id="ARBA00022448"/>
    </source>
</evidence>
<dbReference type="InterPro" id="IPR032350">
    <property type="entry name" value="Nbr1_FW"/>
</dbReference>
<dbReference type="InParanoid" id="A0A200RD11"/>
<dbReference type="EMBL" id="MVGT01000078">
    <property type="protein sequence ID" value="OVA20605.1"/>
    <property type="molecule type" value="Genomic_DNA"/>
</dbReference>
<dbReference type="GO" id="GO:0006914">
    <property type="term" value="P:autophagy"/>
    <property type="evidence" value="ECO:0007669"/>
    <property type="project" value="UniProtKB-KW"/>
</dbReference>
<name>A0A200RD11_MACCD</name>
<feature type="compositionally biased region" description="Polar residues" evidence="10">
    <location>
        <begin position="216"/>
        <end position="230"/>
    </location>
</feature>
<proteinExistence type="predicted"/>
<comment type="subcellular location">
    <subcellularLocation>
        <location evidence="1">Vacuole</location>
    </subcellularLocation>
</comment>
<dbReference type="CDD" id="cd14947">
    <property type="entry name" value="NBR1_like"/>
    <property type="match status" value="1"/>
</dbReference>
<evidence type="ECO:0000256" key="10">
    <source>
        <dbReference type="SAM" id="MobiDB-lite"/>
    </source>
</evidence>
<dbReference type="Pfam" id="PF24932">
    <property type="entry name" value="UBA_NBR1_C"/>
    <property type="match status" value="2"/>
</dbReference>
<feature type="region of interest" description="Disordered" evidence="10">
    <location>
        <begin position="213"/>
        <end position="232"/>
    </location>
</feature>
<dbReference type="SMART" id="SM00291">
    <property type="entry name" value="ZnF_ZZ"/>
    <property type="match status" value="1"/>
</dbReference>
<dbReference type="FunCoup" id="A0A200RD11">
    <property type="interactions" value="1123"/>
</dbReference>
<dbReference type="SUPFAM" id="SSF46934">
    <property type="entry name" value="UBA-like"/>
    <property type="match status" value="1"/>
</dbReference>
<keyword evidence="2" id="KW-0813">Transport</keyword>
<protein>
    <submittedName>
        <fullName evidence="13">Phox/Bem1p</fullName>
    </submittedName>
</protein>
<dbReference type="Pfam" id="PF16158">
    <property type="entry name" value="N_BRCA1_IG"/>
    <property type="match status" value="1"/>
</dbReference>
<dbReference type="PROSITE" id="PS51745">
    <property type="entry name" value="PB1"/>
    <property type="match status" value="1"/>
</dbReference>
<comment type="caution">
    <text evidence="13">The sequence shown here is derived from an EMBL/GenBank/DDBJ whole genome shotgun (WGS) entry which is preliminary data.</text>
</comment>
<keyword evidence="8" id="KW-0072">Autophagy</keyword>
<accession>A0A200RD11</accession>
<dbReference type="InterPro" id="IPR056893">
    <property type="entry name" value="UBA_Nbr1_C"/>
</dbReference>
<dbReference type="GO" id="GO:0008270">
    <property type="term" value="F:zinc ion binding"/>
    <property type="evidence" value="ECO:0007669"/>
    <property type="project" value="UniProtKB-KW"/>
</dbReference>
<dbReference type="InterPro" id="IPR000433">
    <property type="entry name" value="Znf_ZZ"/>
</dbReference>
<dbReference type="Proteomes" id="UP000195402">
    <property type="component" value="Unassembled WGS sequence"/>
</dbReference>
<evidence type="ECO:0000256" key="4">
    <source>
        <dbReference type="ARBA" id="ARBA00022723"/>
    </source>
</evidence>
<feature type="domain" description="ZZ-type" evidence="11">
    <location>
        <begin position="389"/>
        <end position="454"/>
    </location>
</feature>
<evidence type="ECO:0000256" key="3">
    <source>
        <dbReference type="ARBA" id="ARBA00022554"/>
    </source>
</evidence>
<dbReference type="Gene3D" id="3.10.20.90">
    <property type="entry name" value="Phosphatidylinositol 3-kinase Catalytic Subunit, Chain A, domain 1"/>
    <property type="match status" value="1"/>
</dbReference>
<dbReference type="GO" id="GO:0005773">
    <property type="term" value="C:vacuole"/>
    <property type="evidence" value="ECO:0007669"/>
    <property type="project" value="UniProtKB-SubCell"/>
</dbReference>
<dbReference type="InterPro" id="IPR043145">
    <property type="entry name" value="Znf_ZZ_sf"/>
</dbReference>
<dbReference type="PANTHER" id="PTHR20930:SF0">
    <property type="entry name" value="PROTEIN ILRUN"/>
    <property type="match status" value="1"/>
</dbReference>
<evidence type="ECO:0000256" key="1">
    <source>
        <dbReference type="ARBA" id="ARBA00004116"/>
    </source>
</evidence>
<dbReference type="AlphaFoldDB" id="A0A200RD11"/>
<dbReference type="InterPro" id="IPR000270">
    <property type="entry name" value="PB1_dom"/>
</dbReference>
<evidence type="ECO:0000256" key="9">
    <source>
        <dbReference type="PROSITE-ProRule" id="PRU00228"/>
    </source>
</evidence>
<gene>
    <name evidence="13" type="ORF">BVC80_1065g163</name>
</gene>
<dbReference type="InterPro" id="IPR009060">
    <property type="entry name" value="UBA-like_sf"/>
</dbReference>
<feature type="domain" description="PB1" evidence="12">
    <location>
        <begin position="4"/>
        <end position="89"/>
    </location>
</feature>
<dbReference type="InterPro" id="IPR053793">
    <property type="entry name" value="PB1-like"/>
</dbReference>
<dbReference type="OMA" id="CKIVGFR"/>
<dbReference type="SUPFAM" id="SSF54277">
    <property type="entry name" value="CAD &amp; PB1 domains"/>
    <property type="match status" value="1"/>
</dbReference>
<dbReference type="PANTHER" id="PTHR20930">
    <property type="entry name" value="OVARIAN CARCINOMA ANTIGEN CA125-RELATED"/>
    <property type="match status" value="1"/>
</dbReference>
<evidence type="ECO:0000256" key="8">
    <source>
        <dbReference type="ARBA" id="ARBA00023006"/>
    </source>
</evidence>
<keyword evidence="5 9" id="KW-0863">Zinc-finger</keyword>
<keyword evidence="14" id="KW-1185">Reference proteome</keyword>
<dbReference type="SUPFAM" id="SSF57850">
    <property type="entry name" value="RING/U-box"/>
    <property type="match status" value="1"/>
</dbReference>
<keyword evidence="4" id="KW-0479">Metal-binding</keyword>
<dbReference type="Gene3D" id="2.60.40.10">
    <property type="entry name" value="Immunoglobulins"/>
    <property type="match status" value="1"/>
</dbReference>
<evidence type="ECO:0000259" key="11">
    <source>
        <dbReference type="PROSITE" id="PS50135"/>
    </source>
</evidence>
<keyword evidence="3" id="KW-0926">Vacuole</keyword>
<feature type="region of interest" description="Disordered" evidence="10">
    <location>
        <begin position="171"/>
        <end position="205"/>
    </location>
</feature>
<evidence type="ECO:0000313" key="14">
    <source>
        <dbReference type="Proteomes" id="UP000195402"/>
    </source>
</evidence>
<dbReference type="SMART" id="SM00666">
    <property type="entry name" value="PB1"/>
    <property type="match status" value="1"/>
</dbReference>
<dbReference type="Pfam" id="PF00564">
    <property type="entry name" value="PB1"/>
    <property type="match status" value="1"/>
</dbReference>
<dbReference type="STRING" id="56857.A0A200RD11"/>
<dbReference type="Gene3D" id="3.30.60.90">
    <property type="match status" value="1"/>
</dbReference>
<organism evidence="13 14">
    <name type="scientific">Macleaya cordata</name>
    <name type="common">Five-seeded plume-poppy</name>
    <name type="synonym">Bocconia cordata</name>
    <dbReference type="NCBI Taxonomy" id="56857"/>
    <lineage>
        <taxon>Eukaryota</taxon>
        <taxon>Viridiplantae</taxon>
        <taxon>Streptophyta</taxon>
        <taxon>Embryophyta</taxon>
        <taxon>Tracheophyta</taxon>
        <taxon>Spermatophyta</taxon>
        <taxon>Magnoliopsida</taxon>
        <taxon>Ranunculales</taxon>
        <taxon>Papaveraceae</taxon>
        <taxon>Papaveroideae</taxon>
        <taxon>Macleaya</taxon>
    </lineage>
</organism>
<sequence length="808" mass="88218">MDSNLVIKVKYGDTLRRFSVFVNGNGSMDLGMAALTAKIRNLFKFASDDDITLTYIDEDQDVITLVDDDDLRDVIKQCLNPLRINVQRKTISGVTFDTISSGWGTPVSSQQVQSSPLSHINSGIVEVLKSLPEPMGDVLSKLSYDLASKTVSSTPIFTELVERLAKSGLHPLLPVPQSQGNDSESSVDNKVTKGEEASKNSVSTLEILPNAKSVDSAETSNSKGYGSCNVSRGVGTSYPPTTNVNLPKDSIEFGHSNTNSYVSDLPSVQSKMLQKERDVHPNGKSVVAVPSVSSAPSEPLRHLNPNCSQASLAATLDDPNGSFSLGADNMKQFASGSGHSSASNLGFFSHKGSPIGGMIGADSSAIVPPGEHPYTRSYSHCDSAGRIFHKGVRCDGCGVHPITGPRFKSKVREDYDLCSICFSEIGNEVEYTRIDRPISYRSHHSFKEFRIPHPMHQFGPALPLSVRRRVKALPLPRLALDSCFVQDVNIPDGTLIAPATPFTKIWRMRNNGADPWPLGTQLVWIGGYQFTTTGSVSVQIPGDGCAVEKELDIAVDFTAPRLPGRYISYWRMVSPSGQKFGQRIWVLIEVDTSQVDTLIHDSLAQSINSFNLNLPPKYSQSDEPQSQIIDMNVEPVDANDPECEHSKRNAESVKPMVDEDMKDKEELDFPVNDGLNSSNSVPVSPEVVPAVVSYPAIESSVVPTPPVLADAPVTGEVDEGNMVEETLLKELEEMGFKQIDLNKEILRLNEYNLEQSVDDLCGVSEWDPILEELQEMGFCDKETNKRLLMKNGGSIKRVVMDLVAGERA</sequence>
<dbReference type="Gene3D" id="1.10.8.10">
    <property type="entry name" value="DNA helicase RuvA subunit, C-terminal domain"/>
    <property type="match status" value="2"/>
</dbReference>
<dbReference type="CDD" id="cd14319">
    <property type="entry name" value="UBA_NBR1"/>
    <property type="match status" value="1"/>
</dbReference>
<evidence type="ECO:0000313" key="13">
    <source>
        <dbReference type="EMBL" id="OVA20605.1"/>
    </source>
</evidence>
<evidence type="ECO:0000256" key="7">
    <source>
        <dbReference type="ARBA" id="ARBA00022927"/>
    </source>
</evidence>
<evidence type="ECO:0000259" key="12">
    <source>
        <dbReference type="PROSITE" id="PS51745"/>
    </source>
</evidence>
<evidence type="ECO:0000256" key="5">
    <source>
        <dbReference type="ARBA" id="ARBA00022771"/>
    </source>
</evidence>
<dbReference type="Pfam" id="PF00569">
    <property type="entry name" value="ZZ"/>
    <property type="match status" value="1"/>
</dbReference>
<dbReference type="GO" id="GO:0015031">
    <property type="term" value="P:protein transport"/>
    <property type="evidence" value="ECO:0007669"/>
    <property type="project" value="UniProtKB-KW"/>
</dbReference>
<dbReference type="PROSITE" id="PS50135">
    <property type="entry name" value="ZF_ZZ_2"/>
    <property type="match status" value="1"/>
</dbReference>
<feature type="compositionally biased region" description="Polar residues" evidence="10">
    <location>
        <begin position="176"/>
        <end position="189"/>
    </location>
</feature>
<reference evidence="13 14" key="1">
    <citation type="journal article" date="2017" name="Mol. Plant">
        <title>The Genome of Medicinal Plant Macleaya cordata Provides New Insights into Benzylisoquinoline Alkaloids Metabolism.</title>
        <authorList>
            <person name="Liu X."/>
            <person name="Liu Y."/>
            <person name="Huang P."/>
            <person name="Ma Y."/>
            <person name="Qing Z."/>
            <person name="Tang Q."/>
            <person name="Cao H."/>
            <person name="Cheng P."/>
            <person name="Zheng Y."/>
            <person name="Yuan Z."/>
            <person name="Zhou Y."/>
            <person name="Liu J."/>
            <person name="Tang Z."/>
            <person name="Zhuo Y."/>
            <person name="Zhang Y."/>
            <person name="Yu L."/>
            <person name="Huang J."/>
            <person name="Yang P."/>
            <person name="Peng Q."/>
            <person name="Zhang J."/>
            <person name="Jiang W."/>
            <person name="Zhang Z."/>
            <person name="Lin K."/>
            <person name="Ro D.K."/>
            <person name="Chen X."/>
            <person name="Xiong X."/>
            <person name="Shang Y."/>
            <person name="Huang S."/>
            <person name="Zeng J."/>
        </authorList>
    </citation>
    <scope>NUCLEOTIDE SEQUENCE [LARGE SCALE GENOMIC DNA]</scope>
    <source>
        <strain evidence="14">cv. BLH2017</strain>
        <tissue evidence="13">Root</tissue>
    </source>
</reference>
<dbReference type="InterPro" id="IPR013783">
    <property type="entry name" value="Ig-like_fold"/>
</dbReference>
<dbReference type="FunFam" id="1.10.8.10:FF:000085">
    <property type="entry name" value="protein NBR1 homolog"/>
    <property type="match status" value="1"/>
</dbReference>